<feature type="signal peptide" evidence="1">
    <location>
        <begin position="1"/>
        <end position="21"/>
    </location>
</feature>
<accession>A0ABS5Q371</accession>
<evidence type="ECO:0000313" key="2">
    <source>
        <dbReference type="EMBL" id="MBS7663201.1"/>
    </source>
</evidence>
<dbReference type="Proteomes" id="UP001196601">
    <property type="component" value="Unassembled WGS sequence"/>
</dbReference>
<reference evidence="2 3" key="1">
    <citation type="journal article" date="2021" name="Syst. Appl. Microbiol.">
        <title>Pseudomonas lalucatii sp. nov. isolated from Vallgornera, a karstic cave in Mallorca, Western Mediterranean.</title>
        <authorList>
            <person name="Busquets A."/>
            <person name="Mulet M."/>
            <person name="Gomila M."/>
            <person name="Garcia-Valdes E."/>
        </authorList>
    </citation>
    <scope>NUCLEOTIDE SEQUENCE [LARGE SCALE GENOMIC DNA]</scope>
    <source>
        <strain evidence="2 3">R1b54</strain>
    </source>
</reference>
<keyword evidence="3" id="KW-1185">Reference proteome</keyword>
<sequence>MKTLQTLFVIGALSLSSLAMAEGGGDRTFARMQAAEAVSTQVAQQQKAAAPMAETRTTKAEHAKC</sequence>
<dbReference type="EMBL" id="JADPMV010000002">
    <property type="protein sequence ID" value="MBS7663201.1"/>
    <property type="molecule type" value="Genomic_DNA"/>
</dbReference>
<comment type="caution">
    <text evidence="2">The sequence shown here is derived from an EMBL/GenBank/DDBJ whole genome shotgun (WGS) entry which is preliminary data.</text>
</comment>
<evidence type="ECO:0000256" key="1">
    <source>
        <dbReference type="SAM" id="SignalP"/>
    </source>
</evidence>
<name>A0ABS5Q371_9PSED</name>
<dbReference type="RefSeq" id="WP_213640605.1">
    <property type="nucleotide sequence ID" value="NZ_JADPMV010000002.1"/>
</dbReference>
<evidence type="ECO:0008006" key="4">
    <source>
        <dbReference type="Google" id="ProtNLM"/>
    </source>
</evidence>
<evidence type="ECO:0000313" key="3">
    <source>
        <dbReference type="Proteomes" id="UP001196601"/>
    </source>
</evidence>
<gene>
    <name evidence="2" type="ORF">I0D00_14810</name>
</gene>
<organism evidence="2 3">
    <name type="scientific">Pseudomonas lalucatii</name>
    <dbReference type="NCBI Taxonomy" id="1424203"/>
    <lineage>
        <taxon>Bacteria</taxon>
        <taxon>Pseudomonadati</taxon>
        <taxon>Pseudomonadota</taxon>
        <taxon>Gammaproteobacteria</taxon>
        <taxon>Pseudomonadales</taxon>
        <taxon>Pseudomonadaceae</taxon>
        <taxon>Pseudomonas</taxon>
    </lineage>
</organism>
<feature type="chain" id="PRO_5047133419" description="Secreted protein" evidence="1">
    <location>
        <begin position="22"/>
        <end position="65"/>
    </location>
</feature>
<keyword evidence="1" id="KW-0732">Signal</keyword>
<dbReference type="NCBIfam" id="NF041599">
    <property type="entry name" value="reg_PtrA_PA2808"/>
    <property type="match status" value="1"/>
</dbReference>
<protein>
    <recommendedName>
        <fullName evidence="4">Secreted protein</fullName>
    </recommendedName>
</protein>
<proteinExistence type="predicted"/>